<dbReference type="AlphaFoldDB" id="A0A0M5JBS4"/>
<keyword evidence="4" id="KW-1185">Reference proteome</keyword>
<evidence type="ECO:0000256" key="1">
    <source>
        <dbReference type="SAM" id="MobiDB-lite"/>
    </source>
</evidence>
<sequence>MLNKYYILTCMALLELAQAQRPSFAGSRPPDGLNQKDKYQGTKNTAVENNAGVAIASRFGEDTVPQQSQIVTLAYGAVQKPPMGVPLVFPISNSAEPTSVVNRFAEPEPAAPTSTIASGSASTPSVIFSSSSSSNVNPMPSGNALPIDAHGDRNLVNHISQLPADNQPFWFLNYQAIEALRNNSKPNVGALETRGSFFAG</sequence>
<protein>
    <submittedName>
        <fullName evidence="3">CG14567</fullName>
    </submittedName>
</protein>
<feature type="compositionally biased region" description="Low complexity" evidence="1">
    <location>
        <begin position="120"/>
        <end position="134"/>
    </location>
</feature>
<dbReference type="Proteomes" id="UP000494163">
    <property type="component" value="Chromosome 3L"/>
</dbReference>
<feature type="chain" id="PRO_5005803673" evidence="2">
    <location>
        <begin position="20"/>
        <end position="200"/>
    </location>
</feature>
<keyword evidence="2" id="KW-0732">Signal</keyword>
<dbReference type="OrthoDB" id="6612236at2759"/>
<feature type="region of interest" description="Disordered" evidence="1">
    <location>
        <begin position="110"/>
        <end position="137"/>
    </location>
</feature>
<evidence type="ECO:0000313" key="4">
    <source>
        <dbReference type="Proteomes" id="UP000494163"/>
    </source>
</evidence>
<feature type="signal peptide" evidence="2">
    <location>
        <begin position="1"/>
        <end position="19"/>
    </location>
</feature>
<evidence type="ECO:0000256" key="2">
    <source>
        <dbReference type="SAM" id="SignalP"/>
    </source>
</evidence>
<proteinExistence type="predicted"/>
<reference evidence="3 4" key="1">
    <citation type="submission" date="2015-08" db="EMBL/GenBank/DDBJ databases">
        <title>Ancestral chromatin configuration constrains chromatin evolution on differentiating sex chromosomes in Drosophila.</title>
        <authorList>
            <person name="Zhou Q."/>
            <person name="Bachtrog D."/>
        </authorList>
    </citation>
    <scope>NUCLEOTIDE SEQUENCE [LARGE SCALE GENOMIC DNA]</scope>
    <source>
        <tissue evidence="3">Whole larvae</tissue>
    </source>
</reference>
<evidence type="ECO:0000313" key="3">
    <source>
        <dbReference type="EMBL" id="ALC45231.1"/>
    </source>
</evidence>
<dbReference type="STRING" id="30019.A0A0M5JBS4"/>
<dbReference type="EMBL" id="CP012525">
    <property type="protein sequence ID" value="ALC45231.1"/>
    <property type="molecule type" value="Genomic_DNA"/>
</dbReference>
<name>A0A0M5JBS4_DROBS</name>
<dbReference type="OMA" id="NQPFWFL"/>
<accession>A0A0M5JBS4</accession>
<organism evidence="3 4">
    <name type="scientific">Drosophila busckii</name>
    <name type="common">Fruit fly</name>
    <dbReference type="NCBI Taxonomy" id="30019"/>
    <lineage>
        <taxon>Eukaryota</taxon>
        <taxon>Metazoa</taxon>
        <taxon>Ecdysozoa</taxon>
        <taxon>Arthropoda</taxon>
        <taxon>Hexapoda</taxon>
        <taxon>Insecta</taxon>
        <taxon>Pterygota</taxon>
        <taxon>Neoptera</taxon>
        <taxon>Endopterygota</taxon>
        <taxon>Diptera</taxon>
        <taxon>Brachycera</taxon>
        <taxon>Muscomorpha</taxon>
        <taxon>Ephydroidea</taxon>
        <taxon>Drosophilidae</taxon>
        <taxon>Drosophila</taxon>
    </lineage>
</organism>
<gene>
    <name evidence="3" type="ORF">Dbus_chr3Lg2397</name>
</gene>